<accession>A0ABU5HM59</accession>
<keyword evidence="4" id="KW-1185">Reference proteome</keyword>
<sequence>MKDTMKISNLLRNTAIATSAILLAACSTPGASVSQNNAATASEQTVKLQQIRSKTSPCPVVTGSPSCETTCGHTPGGGPWSWRRNWSSSVRRRSG</sequence>
<feature type="non-terminal residue" evidence="3">
    <location>
        <position position="95"/>
    </location>
</feature>
<proteinExistence type="predicted"/>
<dbReference type="RefSeq" id="WP_321551912.1">
    <property type="nucleotide sequence ID" value="NZ_JAXIVS010000029.1"/>
</dbReference>
<keyword evidence="2" id="KW-0732">Signal</keyword>
<dbReference type="EMBL" id="JAXIVS010000029">
    <property type="protein sequence ID" value="MDY7233200.1"/>
    <property type="molecule type" value="Genomic_DNA"/>
</dbReference>
<evidence type="ECO:0000313" key="3">
    <source>
        <dbReference type="EMBL" id="MDY7233200.1"/>
    </source>
</evidence>
<name>A0ABU5HM59_9BACT</name>
<dbReference type="Proteomes" id="UP001291309">
    <property type="component" value="Unassembled WGS sequence"/>
</dbReference>
<evidence type="ECO:0000313" key="4">
    <source>
        <dbReference type="Proteomes" id="UP001291309"/>
    </source>
</evidence>
<dbReference type="PROSITE" id="PS51257">
    <property type="entry name" value="PROKAR_LIPOPROTEIN"/>
    <property type="match status" value="1"/>
</dbReference>
<evidence type="ECO:0008006" key="5">
    <source>
        <dbReference type="Google" id="ProtNLM"/>
    </source>
</evidence>
<organism evidence="3 4">
    <name type="scientific">Hyalangium rubrum</name>
    <dbReference type="NCBI Taxonomy" id="3103134"/>
    <lineage>
        <taxon>Bacteria</taxon>
        <taxon>Pseudomonadati</taxon>
        <taxon>Myxococcota</taxon>
        <taxon>Myxococcia</taxon>
        <taxon>Myxococcales</taxon>
        <taxon>Cystobacterineae</taxon>
        <taxon>Archangiaceae</taxon>
        <taxon>Hyalangium</taxon>
    </lineage>
</organism>
<protein>
    <recommendedName>
        <fullName evidence="5">Lipoprotein</fullName>
    </recommendedName>
</protein>
<feature type="region of interest" description="Disordered" evidence="1">
    <location>
        <begin position="64"/>
        <end position="95"/>
    </location>
</feature>
<gene>
    <name evidence="3" type="ORF">SYV04_42830</name>
</gene>
<feature type="signal peptide" evidence="2">
    <location>
        <begin position="1"/>
        <end position="24"/>
    </location>
</feature>
<reference evidence="3 4" key="1">
    <citation type="submission" date="2023-12" db="EMBL/GenBank/DDBJ databases">
        <title>the genome sequence of Hyalangium sp. s54d21.</title>
        <authorList>
            <person name="Zhang X."/>
        </authorList>
    </citation>
    <scope>NUCLEOTIDE SEQUENCE [LARGE SCALE GENOMIC DNA]</scope>
    <source>
        <strain evidence="4">s54d21</strain>
    </source>
</reference>
<comment type="caution">
    <text evidence="3">The sequence shown here is derived from an EMBL/GenBank/DDBJ whole genome shotgun (WGS) entry which is preliminary data.</text>
</comment>
<feature type="compositionally biased region" description="Low complexity" evidence="1">
    <location>
        <begin position="80"/>
        <end position="89"/>
    </location>
</feature>
<evidence type="ECO:0000256" key="2">
    <source>
        <dbReference type="SAM" id="SignalP"/>
    </source>
</evidence>
<evidence type="ECO:0000256" key="1">
    <source>
        <dbReference type="SAM" id="MobiDB-lite"/>
    </source>
</evidence>
<feature type="chain" id="PRO_5045765017" description="Lipoprotein" evidence="2">
    <location>
        <begin position="25"/>
        <end position="95"/>
    </location>
</feature>